<name>A0ABD5PCS2_9EURY</name>
<dbReference type="Proteomes" id="UP001595921">
    <property type="component" value="Unassembled WGS sequence"/>
</dbReference>
<keyword evidence="1" id="KW-0472">Membrane</keyword>
<dbReference type="EMBL" id="JBHSDS010000006">
    <property type="protein sequence ID" value="MFC4358740.1"/>
    <property type="molecule type" value="Genomic_DNA"/>
</dbReference>
<sequence length="71" mass="7798">MSRLEAVGEHVRDHRSGMVVDLVFALVWVTVVSALFGFLSAPQWATYLAMGLGVVAYFGFFWSLEATRGSS</sequence>
<feature type="transmembrane region" description="Helical" evidence="1">
    <location>
        <begin position="20"/>
        <end position="38"/>
    </location>
</feature>
<keyword evidence="1" id="KW-1133">Transmembrane helix</keyword>
<dbReference type="Pfam" id="PF26436">
    <property type="entry name" value="DUF8119"/>
    <property type="match status" value="1"/>
</dbReference>
<comment type="caution">
    <text evidence="3">The sequence shown here is derived from an EMBL/GenBank/DDBJ whole genome shotgun (WGS) entry which is preliminary data.</text>
</comment>
<evidence type="ECO:0000259" key="2">
    <source>
        <dbReference type="Pfam" id="PF26436"/>
    </source>
</evidence>
<gene>
    <name evidence="3" type="ORF">ACFO0N_12385</name>
</gene>
<dbReference type="AlphaFoldDB" id="A0ABD5PCS2"/>
<evidence type="ECO:0000256" key="1">
    <source>
        <dbReference type="SAM" id="Phobius"/>
    </source>
</evidence>
<proteinExistence type="predicted"/>
<protein>
    <recommendedName>
        <fullName evidence="2">DUF8119 domain-containing protein</fullName>
    </recommendedName>
</protein>
<evidence type="ECO:0000313" key="3">
    <source>
        <dbReference type="EMBL" id="MFC4358740.1"/>
    </source>
</evidence>
<dbReference type="RefSeq" id="WP_267624486.1">
    <property type="nucleotide sequence ID" value="NZ_JAODIW010000008.1"/>
</dbReference>
<keyword evidence="4" id="KW-1185">Reference proteome</keyword>
<organism evidence="3 4">
    <name type="scientific">Halobium salinum</name>
    <dbReference type="NCBI Taxonomy" id="1364940"/>
    <lineage>
        <taxon>Archaea</taxon>
        <taxon>Methanobacteriati</taxon>
        <taxon>Methanobacteriota</taxon>
        <taxon>Stenosarchaea group</taxon>
        <taxon>Halobacteria</taxon>
        <taxon>Halobacteriales</taxon>
        <taxon>Haloferacaceae</taxon>
        <taxon>Halobium</taxon>
    </lineage>
</organism>
<accession>A0ABD5PCS2</accession>
<evidence type="ECO:0000313" key="4">
    <source>
        <dbReference type="Proteomes" id="UP001595921"/>
    </source>
</evidence>
<feature type="transmembrane region" description="Helical" evidence="1">
    <location>
        <begin position="44"/>
        <end position="64"/>
    </location>
</feature>
<keyword evidence="1" id="KW-0812">Transmembrane</keyword>
<reference evidence="3 4" key="1">
    <citation type="journal article" date="2019" name="Int. J. Syst. Evol. Microbiol.">
        <title>The Global Catalogue of Microorganisms (GCM) 10K type strain sequencing project: providing services to taxonomists for standard genome sequencing and annotation.</title>
        <authorList>
            <consortium name="The Broad Institute Genomics Platform"/>
            <consortium name="The Broad Institute Genome Sequencing Center for Infectious Disease"/>
            <person name="Wu L."/>
            <person name="Ma J."/>
        </authorList>
    </citation>
    <scope>NUCLEOTIDE SEQUENCE [LARGE SCALE GENOMIC DNA]</scope>
    <source>
        <strain evidence="3 4">CGMCC 1.12553</strain>
    </source>
</reference>
<dbReference type="InterPro" id="IPR058432">
    <property type="entry name" value="DUF8119"/>
</dbReference>
<feature type="domain" description="DUF8119" evidence="2">
    <location>
        <begin position="1"/>
        <end position="69"/>
    </location>
</feature>